<comment type="caution">
    <text evidence="2">The sequence shown here is derived from an EMBL/GenBank/DDBJ whole genome shotgun (WGS) entry which is preliminary data.</text>
</comment>
<gene>
    <name evidence="2" type="ORF">AS026_21275</name>
</gene>
<keyword evidence="1" id="KW-0812">Transmembrane</keyword>
<sequence>MKLIDRPWRVLTRSLALWCVYLSGLLEMAPSILPYLDGYIPRWLSLAFLMAAPIARVIDQGNLNANK</sequence>
<keyword evidence="1" id="KW-0472">Membrane</keyword>
<evidence type="ECO:0000313" key="3">
    <source>
        <dbReference type="Proteomes" id="UP000068164"/>
    </source>
</evidence>
<protein>
    <submittedName>
        <fullName evidence="2">Uncharacterized protein</fullName>
    </submittedName>
</protein>
<feature type="transmembrane region" description="Helical" evidence="1">
    <location>
        <begin position="39"/>
        <end position="58"/>
    </location>
</feature>
<keyword evidence="1" id="KW-1133">Transmembrane helix</keyword>
<proteinExistence type="predicted"/>
<dbReference type="Proteomes" id="UP000068164">
    <property type="component" value="Unassembled WGS sequence"/>
</dbReference>
<feature type="transmembrane region" description="Helical" evidence="1">
    <location>
        <begin position="15"/>
        <end position="33"/>
    </location>
</feature>
<evidence type="ECO:0000313" key="2">
    <source>
        <dbReference type="EMBL" id="KWV42143.1"/>
    </source>
</evidence>
<keyword evidence="3" id="KW-1185">Reference proteome</keyword>
<accession>A0A109J4G1</accession>
<dbReference type="EMBL" id="LNCD01000137">
    <property type="protein sequence ID" value="KWV42143.1"/>
    <property type="molecule type" value="Genomic_DNA"/>
</dbReference>
<reference evidence="2 3" key="1">
    <citation type="submission" date="2015-11" db="EMBL/GenBank/DDBJ databases">
        <title>Draft Genome Sequence of the Strain BR 10423 (Rhizobium sp.) isolated from nodules of Mimosa pudica.</title>
        <authorList>
            <person name="Barauna A.C."/>
            <person name="Zilli J.E."/>
            <person name="Simoes-Araujo J.L."/>
            <person name="Reis V.M."/>
            <person name="James E.K."/>
            <person name="Reis F.B.Jr."/>
            <person name="Rouws L.F."/>
            <person name="Passos S.R."/>
            <person name="Gois S.R."/>
        </authorList>
    </citation>
    <scope>NUCLEOTIDE SEQUENCE [LARGE SCALE GENOMIC DNA]</scope>
    <source>
        <strain evidence="2 3">BR10423</strain>
    </source>
</reference>
<name>A0A109J4G1_9HYPH</name>
<dbReference type="AlphaFoldDB" id="A0A109J4G1"/>
<evidence type="ECO:0000256" key="1">
    <source>
        <dbReference type="SAM" id="Phobius"/>
    </source>
</evidence>
<organism evidence="2 3">
    <name type="scientific">Rhizobium altiplani</name>
    <dbReference type="NCBI Taxonomy" id="1864509"/>
    <lineage>
        <taxon>Bacteria</taxon>
        <taxon>Pseudomonadati</taxon>
        <taxon>Pseudomonadota</taxon>
        <taxon>Alphaproteobacteria</taxon>
        <taxon>Hyphomicrobiales</taxon>
        <taxon>Rhizobiaceae</taxon>
        <taxon>Rhizobium/Agrobacterium group</taxon>
        <taxon>Rhizobium</taxon>
    </lineage>
</organism>